<keyword evidence="4 14" id="KW-0633">Potassium transport</keyword>
<dbReference type="Pfam" id="PF00520">
    <property type="entry name" value="Ion_trans"/>
    <property type="match status" value="1"/>
</dbReference>
<evidence type="ECO:0000256" key="9">
    <source>
        <dbReference type="ARBA" id="ARBA00022989"/>
    </source>
</evidence>
<dbReference type="Pfam" id="PF11834">
    <property type="entry name" value="KHA"/>
    <property type="match status" value="1"/>
</dbReference>
<dbReference type="Pfam" id="PF00027">
    <property type="entry name" value="cNMP_binding"/>
    <property type="match status" value="1"/>
</dbReference>
<feature type="repeat" description="ANK" evidence="13">
    <location>
        <begin position="505"/>
        <end position="537"/>
    </location>
</feature>
<dbReference type="Gene3D" id="1.10.287.70">
    <property type="match status" value="1"/>
</dbReference>
<dbReference type="GO" id="GO:0005249">
    <property type="term" value="F:voltage-gated potassium channel activity"/>
    <property type="evidence" value="ECO:0007669"/>
    <property type="project" value="UniProtKB-UniRule"/>
</dbReference>
<feature type="domain" description="KHA" evidence="16">
    <location>
        <begin position="756"/>
        <end position="830"/>
    </location>
</feature>
<keyword evidence="10 14" id="KW-0406">Ion transport</keyword>
<reference evidence="17 18" key="1">
    <citation type="submission" date="2024-02" db="EMBL/GenBank/DDBJ databases">
        <authorList>
            <person name="Vignale AGUSTIN F."/>
            <person name="Sosa J E."/>
            <person name="Modenutti C."/>
        </authorList>
    </citation>
    <scope>NUCLEOTIDE SEQUENCE [LARGE SCALE GENOMIC DNA]</scope>
</reference>
<evidence type="ECO:0000256" key="10">
    <source>
        <dbReference type="ARBA" id="ARBA00023065"/>
    </source>
</evidence>
<dbReference type="SMART" id="SM00248">
    <property type="entry name" value="ANK"/>
    <property type="match status" value="4"/>
</dbReference>
<dbReference type="PROSITE" id="PS50088">
    <property type="entry name" value="ANK_REPEAT"/>
    <property type="match status" value="3"/>
</dbReference>
<dbReference type="PANTHER" id="PTHR45743">
    <property type="entry name" value="POTASSIUM CHANNEL AKT1"/>
    <property type="match status" value="1"/>
</dbReference>
<keyword evidence="8 14" id="KW-0630">Potassium</keyword>
<keyword evidence="3 14" id="KW-0813">Transport</keyword>
<gene>
    <name evidence="17" type="ORF">ILEXP_LOCUS46151</name>
</gene>
<evidence type="ECO:0000256" key="7">
    <source>
        <dbReference type="ARBA" id="ARBA00022882"/>
    </source>
</evidence>
<dbReference type="InterPro" id="IPR002110">
    <property type="entry name" value="Ankyrin_rpt"/>
</dbReference>
<feature type="transmembrane region" description="Helical" evidence="14">
    <location>
        <begin position="143"/>
        <end position="169"/>
    </location>
</feature>
<dbReference type="CDD" id="cd00038">
    <property type="entry name" value="CAP_ED"/>
    <property type="match status" value="1"/>
</dbReference>
<comment type="similarity">
    <text evidence="2 14">Belongs to the potassium channel family. Plant (TC 1.A.1.4) subfamily.</text>
</comment>
<evidence type="ECO:0000256" key="5">
    <source>
        <dbReference type="ARBA" id="ARBA00022692"/>
    </source>
</evidence>
<evidence type="ECO:0000256" key="14">
    <source>
        <dbReference type="RuleBase" id="RU369015"/>
    </source>
</evidence>
<feature type="domain" description="Cyclic nucleotide-binding" evidence="15">
    <location>
        <begin position="327"/>
        <end position="446"/>
    </location>
</feature>
<comment type="subcellular location">
    <subcellularLocation>
        <location evidence="1 14">Membrane</location>
        <topology evidence="1 14">Multi-pass membrane protein</topology>
    </subcellularLocation>
</comment>
<comment type="subunit">
    <text evidence="14">The potassium channel is composed of a homo- or heterotetrameric complex of pore-forming subunits.</text>
</comment>
<accession>A0ABC8U7P4</accession>
<dbReference type="Proteomes" id="UP001642360">
    <property type="component" value="Unassembled WGS sequence"/>
</dbReference>
<dbReference type="InterPro" id="IPR018490">
    <property type="entry name" value="cNMP-bd_dom_sf"/>
</dbReference>
<sequence length="830" mass="94119">MFPRKQKWSKGTLVCGGNELREEIETTSRDDRSSHSLSSGILPALGAHSNRKVKFRRFIISPFDARYRATYLLNDNPKMIAWRYGKTWLVFDVISTIPSELARSVLPPPLQEYGYFNMLRLWRLRRVSAMFARLEKDRNFSYFWVRCAKLIFVTLFSVHFAGCFFYLLAARQKDPKKTWLGTSGENFHESVWVRYVTAMYWSITTVTTTGYGDLHAVNTQEMLFDIFYMIFDLGLISYLIGNMTNLVVHGTSRTMKFRDVIQAASSFAQRNQLPVHLQDQMLAHLCLRHRTDLEGLQQQETNDVLPKAIRSSISHFLFYSLVDTVYLFRGVSNDLLFQLVSEMKPEYFPPREDVILQNEAPTDLYILVVGAVDLIMHRNRAEQVVGELKRGDVFGEIGVLCYRPQLFTVRIKRLSQLLRLNRTAFLNIIQANVADGTIIMNNLLQYLKERKEPLMEAILVETEHMLAKGRMDMPLSLCFAAMRGDDLLLHQLLRRGLDPNELDSNGRTSMHIAASKGSLVSVLLLLDYGGDPNIKDSEGHVPLWDALLGRHESVINLLVENGATISSGDVGQFACFAVEQSNLDLLKDIIRHGGDVTMLNNMGTTALHTAISEENAEIVKFLVEQGADIDRPDVHGWTPRALAYYQCHEEIKVLFQTNKEKKDQPVVPVPEMHDVPYLKKYQSEPTIPPLPPEVTSANVKQVSWSNRHWRRRANNFNNSPFGIMSAFHRPNSGGSSVVKSPTNLVRPQNLRDIRARVTISCPEKGEVAGKVVLLPKSLQELLDIGAQKFGFSPAKVLTKDGAQVDDIAVVRDGDKLVLASDDGAENSYRW</sequence>
<evidence type="ECO:0000256" key="2">
    <source>
        <dbReference type="ARBA" id="ARBA00007929"/>
    </source>
</evidence>
<evidence type="ECO:0000256" key="4">
    <source>
        <dbReference type="ARBA" id="ARBA00022538"/>
    </source>
</evidence>
<evidence type="ECO:0000256" key="1">
    <source>
        <dbReference type="ARBA" id="ARBA00004141"/>
    </source>
</evidence>
<comment type="domain">
    <text evidence="14">The segment S4 is probably the voltage-sensor and is characterized by a series of positively charged amino acids. The pore-forming region H5 is enclosed by the transmembrane segments S5 and S6 in the Shaker-type (1P/6TM) and contains the GYGD signature motif which seems to be involved in potassium selectivity.</text>
</comment>
<dbReference type="InterPro" id="IPR021789">
    <property type="entry name" value="KHA_dom"/>
</dbReference>
<evidence type="ECO:0000256" key="6">
    <source>
        <dbReference type="ARBA" id="ARBA00022826"/>
    </source>
</evidence>
<dbReference type="FunFam" id="2.60.120.10:FF:000074">
    <property type="entry name" value="Potassium channel KAT2"/>
    <property type="match status" value="1"/>
</dbReference>
<dbReference type="SUPFAM" id="SSF81324">
    <property type="entry name" value="Voltage-gated potassium channels"/>
    <property type="match status" value="1"/>
</dbReference>
<dbReference type="PROSITE" id="PS50297">
    <property type="entry name" value="ANK_REP_REGION"/>
    <property type="match status" value="2"/>
</dbReference>
<comment type="domain">
    <text evidence="14">The KHA domain (rich in hydrophobic and acidic residues) present in the C-terminal part is likely to be important for tetramerization.</text>
</comment>
<dbReference type="SUPFAM" id="SSF48403">
    <property type="entry name" value="Ankyrin repeat"/>
    <property type="match status" value="1"/>
</dbReference>
<feature type="repeat" description="ANK" evidence="13">
    <location>
        <begin position="538"/>
        <end position="570"/>
    </location>
</feature>
<dbReference type="InterPro" id="IPR014710">
    <property type="entry name" value="RmlC-like_jellyroll"/>
</dbReference>
<dbReference type="AlphaFoldDB" id="A0ABC8U7P4"/>
<keyword evidence="5 14" id="KW-0812">Transmembrane</keyword>
<dbReference type="FunFam" id="1.10.287.70:FF:000123">
    <property type="entry name" value="Potassium channel KAT3"/>
    <property type="match status" value="1"/>
</dbReference>
<evidence type="ECO:0000256" key="13">
    <source>
        <dbReference type="PROSITE-ProRule" id="PRU00023"/>
    </source>
</evidence>
<comment type="caution">
    <text evidence="14">Lacks conserved residue(s) required for the propagation of feature annotation.</text>
</comment>
<dbReference type="PANTHER" id="PTHR45743:SF43">
    <property type="entry name" value="POTASSIUM CHANNEL"/>
    <property type="match status" value="1"/>
</dbReference>
<keyword evidence="18" id="KW-1185">Reference proteome</keyword>
<dbReference type="Gene3D" id="1.25.40.20">
    <property type="entry name" value="Ankyrin repeat-containing domain"/>
    <property type="match status" value="1"/>
</dbReference>
<name>A0ABC8U7P4_9AQUA</name>
<evidence type="ECO:0000259" key="15">
    <source>
        <dbReference type="PROSITE" id="PS50042"/>
    </source>
</evidence>
<keyword evidence="13" id="KW-0040">ANK repeat</keyword>
<dbReference type="PROSITE" id="PS50042">
    <property type="entry name" value="CNMP_BINDING_3"/>
    <property type="match status" value="1"/>
</dbReference>
<dbReference type="InterPro" id="IPR000595">
    <property type="entry name" value="cNMP-bd_dom"/>
</dbReference>
<comment type="function">
    <text evidence="14">Potassium channel.</text>
</comment>
<evidence type="ECO:0000313" key="17">
    <source>
        <dbReference type="EMBL" id="CAK9176309.1"/>
    </source>
</evidence>
<evidence type="ECO:0000259" key="16">
    <source>
        <dbReference type="PROSITE" id="PS51490"/>
    </source>
</evidence>
<feature type="transmembrane region" description="Helical" evidence="14">
    <location>
        <begin position="226"/>
        <end position="248"/>
    </location>
</feature>
<comment type="caution">
    <text evidence="17">The sequence shown here is derived from an EMBL/GenBank/DDBJ whole genome shotgun (WGS) entry which is preliminary data.</text>
</comment>
<dbReference type="SMART" id="SM00100">
    <property type="entry name" value="cNMP"/>
    <property type="match status" value="1"/>
</dbReference>
<evidence type="ECO:0000256" key="8">
    <source>
        <dbReference type="ARBA" id="ARBA00022958"/>
    </source>
</evidence>
<proteinExistence type="inferred from homology"/>
<evidence type="ECO:0000256" key="12">
    <source>
        <dbReference type="ARBA" id="ARBA00023303"/>
    </source>
</evidence>
<evidence type="ECO:0000256" key="3">
    <source>
        <dbReference type="ARBA" id="ARBA00022448"/>
    </source>
</evidence>
<keyword evidence="9 14" id="KW-1133">Transmembrane helix</keyword>
<dbReference type="Gene3D" id="2.60.120.10">
    <property type="entry name" value="Jelly Rolls"/>
    <property type="match status" value="1"/>
</dbReference>
<dbReference type="InterPro" id="IPR045319">
    <property type="entry name" value="KAT/AKT"/>
</dbReference>
<feature type="repeat" description="ANK" evidence="13">
    <location>
        <begin position="602"/>
        <end position="634"/>
    </location>
</feature>
<dbReference type="InterPro" id="IPR036770">
    <property type="entry name" value="Ankyrin_rpt-contain_sf"/>
</dbReference>
<organism evidence="17 18">
    <name type="scientific">Ilex paraguariensis</name>
    <name type="common">yerba mate</name>
    <dbReference type="NCBI Taxonomy" id="185542"/>
    <lineage>
        <taxon>Eukaryota</taxon>
        <taxon>Viridiplantae</taxon>
        <taxon>Streptophyta</taxon>
        <taxon>Embryophyta</taxon>
        <taxon>Tracheophyta</taxon>
        <taxon>Spermatophyta</taxon>
        <taxon>Magnoliopsida</taxon>
        <taxon>eudicotyledons</taxon>
        <taxon>Gunneridae</taxon>
        <taxon>Pentapetalae</taxon>
        <taxon>asterids</taxon>
        <taxon>campanulids</taxon>
        <taxon>Aquifoliales</taxon>
        <taxon>Aquifoliaceae</taxon>
        <taxon>Ilex</taxon>
    </lineage>
</organism>
<keyword evidence="7 14" id="KW-0851">Voltage-gated channel</keyword>
<evidence type="ECO:0000256" key="11">
    <source>
        <dbReference type="ARBA" id="ARBA00023136"/>
    </source>
</evidence>
<protein>
    <recommendedName>
        <fullName evidence="14">Potassium channel</fullName>
    </recommendedName>
</protein>
<dbReference type="SUPFAM" id="SSF51206">
    <property type="entry name" value="cAMP-binding domain-like"/>
    <property type="match status" value="1"/>
</dbReference>
<dbReference type="GO" id="GO:0034702">
    <property type="term" value="C:monoatomic ion channel complex"/>
    <property type="evidence" value="ECO:0007669"/>
    <property type="project" value="UniProtKB-KW"/>
</dbReference>
<keyword evidence="6 14" id="KW-0631">Potassium channel</keyword>
<dbReference type="Pfam" id="PF12796">
    <property type="entry name" value="Ank_2"/>
    <property type="match status" value="2"/>
</dbReference>
<keyword evidence="12 14" id="KW-0407">Ion channel</keyword>
<dbReference type="PROSITE" id="PS51490">
    <property type="entry name" value="KHA"/>
    <property type="match status" value="1"/>
</dbReference>
<dbReference type="InterPro" id="IPR005821">
    <property type="entry name" value="Ion_trans_dom"/>
</dbReference>
<keyword evidence="11 14" id="KW-0472">Membrane</keyword>
<dbReference type="EMBL" id="CAUOFW020006802">
    <property type="protein sequence ID" value="CAK9176309.1"/>
    <property type="molecule type" value="Genomic_DNA"/>
</dbReference>
<evidence type="ECO:0000313" key="18">
    <source>
        <dbReference type="Proteomes" id="UP001642360"/>
    </source>
</evidence>